<dbReference type="EMBL" id="MUFR01000065">
    <property type="protein sequence ID" value="OOF32717.1"/>
    <property type="molecule type" value="Genomic_DNA"/>
</dbReference>
<dbReference type="PANTHER" id="PTHR30250:SF11">
    <property type="entry name" value="O-ANTIGEN TRANSPORTER-RELATED"/>
    <property type="match status" value="1"/>
</dbReference>
<feature type="transmembrane region" description="Helical" evidence="6">
    <location>
        <begin position="289"/>
        <end position="309"/>
    </location>
</feature>
<evidence type="ECO:0000313" key="7">
    <source>
        <dbReference type="EMBL" id="OOF32717.1"/>
    </source>
</evidence>
<evidence type="ECO:0000256" key="4">
    <source>
        <dbReference type="ARBA" id="ARBA00022989"/>
    </source>
</evidence>
<dbReference type="InterPro" id="IPR050833">
    <property type="entry name" value="Poly_Biosynth_Transport"/>
</dbReference>
<dbReference type="Pfam" id="PF13440">
    <property type="entry name" value="Polysacc_synt_3"/>
    <property type="match status" value="1"/>
</dbReference>
<feature type="transmembrane region" description="Helical" evidence="6">
    <location>
        <begin position="105"/>
        <end position="124"/>
    </location>
</feature>
<dbReference type="RefSeq" id="WP_077670179.1">
    <property type="nucleotide sequence ID" value="NZ_MUFR01000065.1"/>
</dbReference>
<evidence type="ECO:0000256" key="2">
    <source>
        <dbReference type="ARBA" id="ARBA00022475"/>
    </source>
</evidence>
<dbReference type="Proteomes" id="UP000189431">
    <property type="component" value="Unassembled WGS sequence"/>
</dbReference>
<protein>
    <recommendedName>
        <fullName evidence="9">Oligosaccharide flippase family protein</fullName>
    </recommendedName>
</protein>
<feature type="transmembrane region" description="Helical" evidence="6">
    <location>
        <begin position="163"/>
        <end position="187"/>
    </location>
</feature>
<reference evidence="8" key="1">
    <citation type="submission" date="2017-01" db="EMBL/GenBank/DDBJ databases">
        <title>Draft genome of the species Salinivibrio costicola subsp. alcaliphilus.</title>
        <authorList>
            <person name="Lopez-Hermoso C."/>
            <person name="De La Haba R."/>
            <person name="Sanchez-Porro C."/>
            <person name="Ventosa A."/>
        </authorList>
    </citation>
    <scope>NUCLEOTIDE SEQUENCE [LARGE SCALE GENOMIC DNA]</scope>
    <source>
        <strain evidence="8">CBH448</strain>
    </source>
</reference>
<evidence type="ECO:0008006" key="9">
    <source>
        <dbReference type="Google" id="ProtNLM"/>
    </source>
</evidence>
<proteinExistence type="predicted"/>
<name>A0ABX3KLY6_SALCS</name>
<dbReference type="PANTHER" id="PTHR30250">
    <property type="entry name" value="PST FAMILY PREDICTED COLANIC ACID TRANSPORTER"/>
    <property type="match status" value="1"/>
</dbReference>
<feature type="transmembrane region" description="Helical" evidence="6">
    <location>
        <begin position="248"/>
        <end position="269"/>
    </location>
</feature>
<feature type="transmembrane region" description="Helical" evidence="6">
    <location>
        <begin position="77"/>
        <end position="99"/>
    </location>
</feature>
<feature type="transmembrane region" description="Helical" evidence="6">
    <location>
        <begin position="35"/>
        <end position="56"/>
    </location>
</feature>
<feature type="transmembrane region" description="Helical" evidence="6">
    <location>
        <begin position="136"/>
        <end position="157"/>
    </location>
</feature>
<accession>A0ABX3KLY6</accession>
<keyword evidence="4 6" id="KW-1133">Transmembrane helix</keyword>
<sequence length="406" mass="45878">MFKNILRLMVGNGSAQLIQFGSIPILTRFYSPEDFGVFSIAIAISGVLTVISSLQLNVAIVSLKSYVAVCRLLSSALLLNVMMITVSVLLTFSVSYIFYDGTINPFLILLIVFIAFFSSLNNLLKGVFVYLGTFSSLAKTFLFRSMTIASLQFLFIFTSTSNGLIFGLLVGEIIMFVTLLFVVQLQLRKKVLTVSKRTLKRLFISLKQLKAFSLYGTMQELVSVAVFWLPLFIITTIFGSAIGGEYSVSARILWPATVLLTGAVAQVLFHRMVNIQKEKIAEELFLSHYFKLLFIPLIFAAYYLSPMIFDFILNEQWEGAISLSKYVAILCVIFIYVMPYRVIFRVLHLQKKQLIIETFISFLLLTSLLVIDFSDVELLLVYIAIVMLIQAFLQELYIRKALYSDG</sequence>
<evidence type="ECO:0000256" key="3">
    <source>
        <dbReference type="ARBA" id="ARBA00022692"/>
    </source>
</evidence>
<evidence type="ECO:0000256" key="6">
    <source>
        <dbReference type="SAM" id="Phobius"/>
    </source>
</evidence>
<keyword evidence="8" id="KW-1185">Reference proteome</keyword>
<feature type="transmembrane region" description="Helical" evidence="6">
    <location>
        <begin position="379"/>
        <end position="398"/>
    </location>
</feature>
<evidence type="ECO:0000313" key="8">
    <source>
        <dbReference type="Proteomes" id="UP000189431"/>
    </source>
</evidence>
<gene>
    <name evidence="7" type="ORF">BZJ21_14605</name>
</gene>
<keyword evidence="2" id="KW-1003">Cell membrane</keyword>
<evidence type="ECO:0000256" key="5">
    <source>
        <dbReference type="ARBA" id="ARBA00023136"/>
    </source>
</evidence>
<comment type="caution">
    <text evidence="7">The sequence shown here is derived from an EMBL/GenBank/DDBJ whole genome shotgun (WGS) entry which is preliminary data.</text>
</comment>
<keyword evidence="5 6" id="KW-0472">Membrane</keyword>
<evidence type="ECO:0000256" key="1">
    <source>
        <dbReference type="ARBA" id="ARBA00004651"/>
    </source>
</evidence>
<keyword evidence="3 6" id="KW-0812">Transmembrane</keyword>
<feature type="transmembrane region" description="Helical" evidence="6">
    <location>
        <begin position="221"/>
        <end position="242"/>
    </location>
</feature>
<organism evidence="7 8">
    <name type="scientific">Salinivibrio costicola subsp. alcaliphilus</name>
    <dbReference type="NCBI Taxonomy" id="272773"/>
    <lineage>
        <taxon>Bacteria</taxon>
        <taxon>Pseudomonadati</taxon>
        <taxon>Pseudomonadota</taxon>
        <taxon>Gammaproteobacteria</taxon>
        <taxon>Vibrionales</taxon>
        <taxon>Vibrionaceae</taxon>
        <taxon>Salinivibrio</taxon>
    </lineage>
</organism>
<feature type="transmembrane region" description="Helical" evidence="6">
    <location>
        <begin position="321"/>
        <end position="342"/>
    </location>
</feature>
<feature type="transmembrane region" description="Helical" evidence="6">
    <location>
        <begin position="354"/>
        <end position="373"/>
    </location>
</feature>
<comment type="subcellular location">
    <subcellularLocation>
        <location evidence="1">Cell membrane</location>
        <topology evidence="1">Multi-pass membrane protein</topology>
    </subcellularLocation>
</comment>